<dbReference type="PANTHER" id="PTHR23128">
    <property type="entry name" value="SERPENTINE RECEPTOR, CLASS E (EPSILON)-RELATED"/>
    <property type="match status" value="1"/>
</dbReference>
<evidence type="ECO:0000313" key="3">
    <source>
        <dbReference type="EMBL" id="GMT04856.1"/>
    </source>
</evidence>
<feature type="transmembrane region" description="Helical" evidence="2">
    <location>
        <begin position="176"/>
        <end position="196"/>
    </location>
</feature>
<accession>A0AAV5UD05</accession>
<dbReference type="EMBL" id="BTSX01000006">
    <property type="protein sequence ID" value="GMT04856.1"/>
    <property type="molecule type" value="Genomic_DNA"/>
</dbReference>
<feature type="transmembrane region" description="Helical" evidence="2">
    <location>
        <begin position="53"/>
        <end position="76"/>
    </location>
</feature>
<evidence type="ECO:0000256" key="1">
    <source>
        <dbReference type="ARBA" id="ARBA00006803"/>
    </source>
</evidence>
<gene>
    <name evidence="3" type="ORF">PENTCL1PPCAC_27030</name>
</gene>
<keyword evidence="2" id="KW-1133">Transmembrane helix</keyword>
<proteinExistence type="inferred from homology"/>
<dbReference type="InterPro" id="IPR004151">
    <property type="entry name" value="7TM_GPCR_serpentine_rcpt_Sre"/>
</dbReference>
<feature type="transmembrane region" description="Helical" evidence="2">
    <location>
        <begin position="113"/>
        <end position="134"/>
    </location>
</feature>
<reference evidence="3" key="1">
    <citation type="submission" date="2023-10" db="EMBL/GenBank/DDBJ databases">
        <title>Genome assembly of Pristionchus species.</title>
        <authorList>
            <person name="Yoshida K."/>
            <person name="Sommer R.J."/>
        </authorList>
    </citation>
    <scope>NUCLEOTIDE SEQUENCE</scope>
    <source>
        <strain evidence="3">RS0144</strain>
    </source>
</reference>
<feature type="transmembrane region" description="Helical" evidence="2">
    <location>
        <begin position="88"/>
        <end position="107"/>
    </location>
</feature>
<organism evidence="3 4">
    <name type="scientific">Pristionchus entomophagus</name>
    <dbReference type="NCBI Taxonomy" id="358040"/>
    <lineage>
        <taxon>Eukaryota</taxon>
        <taxon>Metazoa</taxon>
        <taxon>Ecdysozoa</taxon>
        <taxon>Nematoda</taxon>
        <taxon>Chromadorea</taxon>
        <taxon>Rhabditida</taxon>
        <taxon>Rhabditina</taxon>
        <taxon>Diplogasteromorpha</taxon>
        <taxon>Diplogasteroidea</taxon>
        <taxon>Neodiplogasteridae</taxon>
        <taxon>Pristionchus</taxon>
    </lineage>
</organism>
<keyword evidence="2" id="KW-0812">Transmembrane</keyword>
<feature type="non-terminal residue" evidence="3">
    <location>
        <position position="279"/>
    </location>
</feature>
<comment type="caution">
    <text evidence="3">The sequence shown here is derived from an EMBL/GenBank/DDBJ whole genome shotgun (WGS) entry which is preliminary data.</text>
</comment>
<sequence length="279" mass="32530">MTSLIIIVSAVNGFYILSLLARFLQIFYESKLIEFQGFHTFPIPWLTVIRVTAYFYLLLFFTSVLVERVFATILIIDYEKRHRIHISILISFLSLTVSFIASYLMIFERLNPILLAALLLFVNIFSVVLFFLLLRYNKRLKTTKCVSSATISYCLSIRTQVKENIRTMELLRTGGILLVSAILLMIPSLLLIPYLMEYDISMIQISTASFNSLAAFVALFASLSFSLSFDQYRRKIIPRCFENRIDTTEWTRSWDTGRAERETRQHFDEIYKIWNVGKP</sequence>
<keyword evidence="2" id="KW-0472">Membrane</keyword>
<dbReference type="Proteomes" id="UP001432027">
    <property type="component" value="Unassembled WGS sequence"/>
</dbReference>
<keyword evidence="4" id="KW-1185">Reference proteome</keyword>
<evidence type="ECO:0000256" key="2">
    <source>
        <dbReference type="SAM" id="Phobius"/>
    </source>
</evidence>
<protein>
    <recommendedName>
        <fullName evidence="5">G protein-coupled receptor</fullName>
    </recommendedName>
</protein>
<dbReference type="PANTHER" id="PTHR23128:SF132">
    <property type="entry name" value="SERPENTINE RECEPTOR, CLASS E (EPSILON)-RELATED"/>
    <property type="match status" value="1"/>
</dbReference>
<dbReference type="AlphaFoldDB" id="A0AAV5UD05"/>
<name>A0AAV5UD05_9BILA</name>
<evidence type="ECO:0000313" key="4">
    <source>
        <dbReference type="Proteomes" id="UP001432027"/>
    </source>
</evidence>
<dbReference type="GO" id="GO:0016020">
    <property type="term" value="C:membrane"/>
    <property type="evidence" value="ECO:0007669"/>
    <property type="project" value="InterPro"/>
</dbReference>
<feature type="transmembrane region" description="Helical" evidence="2">
    <location>
        <begin position="7"/>
        <end position="28"/>
    </location>
</feature>
<evidence type="ECO:0008006" key="5">
    <source>
        <dbReference type="Google" id="ProtNLM"/>
    </source>
</evidence>
<comment type="similarity">
    <text evidence="1">Belongs to the nematode receptor-like protein sre family.</text>
</comment>
<feature type="transmembrane region" description="Helical" evidence="2">
    <location>
        <begin position="208"/>
        <end position="229"/>
    </location>
</feature>
<dbReference type="Pfam" id="PF03125">
    <property type="entry name" value="Sre"/>
    <property type="match status" value="1"/>
</dbReference>
<dbReference type="GO" id="GO:0007606">
    <property type="term" value="P:sensory perception of chemical stimulus"/>
    <property type="evidence" value="ECO:0007669"/>
    <property type="project" value="InterPro"/>
</dbReference>